<reference evidence="2" key="2">
    <citation type="journal article" date="2015" name="Data Brief">
        <title>Shoot transcriptome of the giant reed, Arundo donax.</title>
        <authorList>
            <person name="Barrero R.A."/>
            <person name="Guerrero F.D."/>
            <person name="Moolhuijzen P."/>
            <person name="Goolsby J.A."/>
            <person name="Tidwell J."/>
            <person name="Bellgard S.E."/>
            <person name="Bellgard M.I."/>
        </authorList>
    </citation>
    <scope>NUCLEOTIDE SEQUENCE</scope>
    <source>
        <tissue evidence="2">Shoot tissue taken approximately 20 cm above the soil surface</tissue>
    </source>
</reference>
<feature type="region of interest" description="Disordered" evidence="1">
    <location>
        <begin position="1"/>
        <end position="21"/>
    </location>
</feature>
<sequence>MGAVARAARTSRRADVAEGSD</sequence>
<accession>A0A0A9FF60</accession>
<evidence type="ECO:0000256" key="1">
    <source>
        <dbReference type="SAM" id="MobiDB-lite"/>
    </source>
</evidence>
<organism evidence="2">
    <name type="scientific">Arundo donax</name>
    <name type="common">Giant reed</name>
    <name type="synonym">Donax arundinaceus</name>
    <dbReference type="NCBI Taxonomy" id="35708"/>
    <lineage>
        <taxon>Eukaryota</taxon>
        <taxon>Viridiplantae</taxon>
        <taxon>Streptophyta</taxon>
        <taxon>Embryophyta</taxon>
        <taxon>Tracheophyta</taxon>
        <taxon>Spermatophyta</taxon>
        <taxon>Magnoliopsida</taxon>
        <taxon>Liliopsida</taxon>
        <taxon>Poales</taxon>
        <taxon>Poaceae</taxon>
        <taxon>PACMAD clade</taxon>
        <taxon>Arundinoideae</taxon>
        <taxon>Arundineae</taxon>
        <taxon>Arundo</taxon>
    </lineage>
</organism>
<reference evidence="2" key="1">
    <citation type="submission" date="2014-09" db="EMBL/GenBank/DDBJ databases">
        <authorList>
            <person name="Magalhaes I.L.F."/>
            <person name="Oliveira U."/>
            <person name="Santos F.R."/>
            <person name="Vidigal T.H.D.A."/>
            <person name="Brescovit A.D."/>
            <person name="Santos A.J."/>
        </authorList>
    </citation>
    <scope>NUCLEOTIDE SEQUENCE</scope>
    <source>
        <tissue evidence="2">Shoot tissue taken approximately 20 cm above the soil surface</tissue>
    </source>
</reference>
<dbReference type="EMBL" id="GBRH01186914">
    <property type="protein sequence ID" value="JAE10982.1"/>
    <property type="molecule type" value="Transcribed_RNA"/>
</dbReference>
<name>A0A0A9FF60_ARUDO</name>
<protein>
    <submittedName>
        <fullName evidence="2">Uncharacterized protein</fullName>
    </submittedName>
</protein>
<dbReference type="AlphaFoldDB" id="A0A0A9FF60"/>
<proteinExistence type="predicted"/>
<evidence type="ECO:0000313" key="2">
    <source>
        <dbReference type="EMBL" id="JAE10982.1"/>
    </source>
</evidence>
<feature type="compositionally biased region" description="Basic and acidic residues" evidence="1">
    <location>
        <begin position="12"/>
        <end position="21"/>
    </location>
</feature>